<proteinExistence type="inferred from homology"/>
<dbReference type="Pfam" id="PF04865">
    <property type="entry name" value="Baseplate_J"/>
    <property type="match status" value="1"/>
</dbReference>
<accession>A0A7G5C3G5</accession>
<organism evidence="5 6">
    <name type="scientific">Cohnella cholangitidis</name>
    <dbReference type="NCBI Taxonomy" id="2598458"/>
    <lineage>
        <taxon>Bacteria</taxon>
        <taxon>Bacillati</taxon>
        <taxon>Bacillota</taxon>
        <taxon>Bacilli</taxon>
        <taxon>Bacillales</taxon>
        <taxon>Paenibacillaceae</taxon>
        <taxon>Cohnella</taxon>
    </lineage>
</organism>
<dbReference type="InterPro" id="IPR006949">
    <property type="entry name" value="Barrel_Baseplate_J-like"/>
</dbReference>
<dbReference type="InterPro" id="IPR058531">
    <property type="entry name" value="Baseplate_J_M"/>
</dbReference>
<name>A0A7G5C3G5_9BACL</name>
<dbReference type="PANTHER" id="PTHR37829">
    <property type="entry name" value="PHAGE-LIKE ELEMENT PBSX PROTEIN XKDT"/>
    <property type="match status" value="1"/>
</dbReference>
<reference evidence="5 6" key="1">
    <citation type="submission" date="2019-07" db="EMBL/GenBank/DDBJ databases">
        <authorList>
            <person name="Kim J.K."/>
            <person name="Cheong H.-M."/>
            <person name="Choi Y."/>
            <person name="Hwang K.J."/>
            <person name="Lee S."/>
            <person name="Choi C."/>
        </authorList>
    </citation>
    <scope>NUCLEOTIDE SEQUENCE [LARGE SCALE GENOMIC DNA]</scope>
    <source>
        <strain evidence="5 6">KS 22</strain>
    </source>
</reference>
<dbReference type="Proteomes" id="UP000515679">
    <property type="component" value="Chromosome"/>
</dbReference>
<feature type="domain" description="Baseplate J-like central" evidence="3">
    <location>
        <begin position="181"/>
        <end position="259"/>
    </location>
</feature>
<dbReference type="PANTHER" id="PTHR37829:SF3">
    <property type="entry name" value="PROTEIN JAYE-RELATED"/>
    <property type="match status" value="1"/>
</dbReference>
<dbReference type="Pfam" id="PF26078">
    <property type="entry name" value="Baseplate_J_M"/>
    <property type="match status" value="1"/>
</dbReference>
<dbReference type="KEGG" id="cchl:FPL14_23175"/>
<dbReference type="Pfam" id="PF26079">
    <property type="entry name" value="Baseplate_J_C"/>
    <property type="match status" value="1"/>
</dbReference>
<evidence type="ECO:0000313" key="6">
    <source>
        <dbReference type="Proteomes" id="UP000515679"/>
    </source>
</evidence>
<dbReference type="InterPro" id="IPR052399">
    <property type="entry name" value="Phage_Baseplate_Assmbl_Protein"/>
</dbReference>
<keyword evidence="6" id="KW-1185">Reference proteome</keyword>
<evidence type="ECO:0000259" key="3">
    <source>
        <dbReference type="Pfam" id="PF26078"/>
    </source>
</evidence>
<evidence type="ECO:0000256" key="1">
    <source>
        <dbReference type="ARBA" id="ARBA00038087"/>
    </source>
</evidence>
<sequence length="352" mass="36942">MATATEIRNQLLARVPDEYDKMVGSFIYDSLAPVAIQFESLDNDLSNLRRMLDIENLTGDDLAKRIYDRTGIIRKPATFAVGSVVVTGNGAISIGDLFETASGFQFSATESKSITGSGSVEIRAVIDGPSGNVPANQITMIPVTIAGITGVNNPAPTLDGFDSETDADLLVRYFERIRTPATSGNKSHYKNWAKEVTGVGDARVIPLWSGPNTVKVVIIDSDRKVASTQLVDDVQTYIDPGITGLGEGVAPIGAYATVSSAAGLSIDVGVSISLSVGFTLEQATDNVEVSLTEYLKDIAFSESIVSYAKVGAAILDSDGVEDYSGLTVNGGTSNVAVGFEQVAVLGSVDVDV</sequence>
<gene>
    <name evidence="5" type="ORF">FPL14_23175</name>
</gene>
<comment type="similarity">
    <text evidence="1">Belongs to the Mu gp47/PBSX XkdT family.</text>
</comment>
<protein>
    <submittedName>
        <fullName evidence="5">Baseplate J/gp47 family protein</fullName>
    </submittedName>
</protein>
<dbReference type="EMBL" id="CP041969">
    <property type="protein sequence ID" value="QMV43749.1"/>
    <property type="molecule type" value="Genomic_DNA"/>
</dbReference>
<evidence type="ECO:0000259" key="2">
    <source>
        <dbReference type="Pfam" id="PF04865"/>
    </source>
</evidence>
<dbReference type="AlphaFoldDB" id="A0A7G5C3G5"/>
<feature type="domain" description="Baseplate protein J-like barrel" evidence="2">
    <location>
        <begin position="84"/>
        <end position="160"/>
    </location>
</feature>
<dbReference type="RefSeq" id="WP_182299988.1">
    <property type="nucleotide sequence ID" value="NZ_CP041969.1"/>
</dbReference>
<evidence type="ECO:0000313" key="5">
    <source>
        <dbReference type="EMBL" id="QMV43749.1"/>
    </source>
</evidence>
<evidence type="ECO:0000259" key="4">
    <source>
        <dbReference type="Pfam" id="PF26079"/>
    </source>
</evidence>
<dbReference type="InterPro" id="IPR058530">
    <property type="entry name" value="Baseplate_J-like_C"/>
</dbReference>
<feature type="domain" description="Baseplate J-like C-terminal" evidence="4">
    <location>
        <begin position="266"/>
        <end position="350"/>
    </location>
</feature>